<comment type="caution">
    <text evidence="1">The sequence shown here is derived from an EMBL/GenBank/DDBJ whole genome shotgun (WGS) entry which is preliminary data.</text>
</comment>
<accession>A0A4Q2DLX6</accession>
<reference evidence="1 2" key="1">
    <citation type="submission" date="2019-01" db="EMBL/GenBank/DDBJ databases">
        <title>Draft genome sequence of Psathyrella aberdarensis IHI B618.</title>
        <authorList>
            <person name="Buettner E."/>
            <person name="Kellner H."/>
        </authorList>
    </citation>
    <scope>NUCLEOTIDE SEQUENCE [LARGE SCALE GENOMIC DNA]</scope>
    <source>
        <strain evidence="1 2">IHI B618</strain>
    </source>
</reference>
<evidence type="ECO:0000313" key="1">
    <source>
        <dbReference type="EMBL" id="RXW19904.1"/>
    </source>
</evidence>
<dbReference type="AlphaFoldDB" id="A0A4Q2DLX6"/>
<organism evidence="1 2">
    <name type="scientific">Candolleomyces aberdarensis</name>
    <dbReference type="NCBI Taxonomy" id="2316362"/>
    <lineage>
        <taxon>Eukaryota</taxon>
        <taxon>Fungi</taxon>
        <taxon>Dikarya</taxon>
        <taxon>Basidiomycota</taxon>
        <taxon>Agaricomycotina</taxon>
        <taxon>Agaricomycetes</taxon>
        <taxon>Agaricomycetidae</taxon>
        <taxon>Agaricales</taxon>
        <taxon>Agaricineae</taxon>
        <taxon>Psathyrellaceae</taxon>
        <taxon>Candolleomyces</taxon>
    </lineage>
</organism>
<evidence type="ECO:0008006" key="3">
    <source>
        <dbReference type="Google" id="ProtNLM"/>
    </source>
</evidence>
<evidence type="ECO:0000313" key="2">
    <source>
        <dbReference type="Proteomes" id="UP000290288"/>
    </source>
</evidence>
<sequence length="513" mass="58642">MSTARSNPELLALDAQLATVQDDIDTMMPILAERKQLYHTLLTRRKRLSARTTSVVHFCDFPAEIISRILEAAVFSVARGTERETELNRLRLVSSKWNTLVLQDPAFWKDIILMLDYEDQWIPAVERATTNLGMQKSIPLHVELHTSDSLPPTVISFLKIHSPRISSLIFYLVGIVTDIVAQLENIASLEPWKSLESVNFLWCGTTSDSRTSNGPLELKREHYPALQKLELGGHCQTLCNIPEFINPRERSLTRWVPPWDQLTSITLSNICDALADQLTMLKPCVNLSQLAMRVNTPETRISWNANHDPITLPLLRYLNLYVCVRCSVRHAFINRLTLPSIQSIIYTDDSQHDEPNEFSSTLFQSLSNLIKRSTPCSLESFEITLNDRSTSLDEEAFIGFLQLTPKLKNLVVSAPNMTCDFLLYQDEEENNCMLPPSLERLHITALRPVKAQIVEKQFKEWISWCEEDDGLHSPTWKGIHGKRSRTWVNTTLKIEEVVTREALQLVPLWSDRA</sequence>
<dbReference type="SUPFAM" id="SSF52047">
    <property type="entry name" value="RNI-like"/>
    <property type="match status" value="1"/>
</dbReference>
<name>A0A4Q2DLX6_9AGAR</name>
<dbReference type="Proteomes" id="UP000290288">
    <property type="component" value="Unassembled WGS sequence"/>
</dbReference>
<protein>
    <recommendedName>
        <fullName evidence="3">F-box domain-containing protein</fullName>
    </recommendedName>
</protein>
<proteinExistence type="predicted"/>
<gene>
    <name evidence="1" type="ORF">EST38_g5955</name>
</gene>
<dbReference type="EMBL" id="SDEE01000177">
    <property type="protein sequence ID" value="RXW19904.1"/>
    <property type="molecule type" value="Genomic_DNA"/>
</dbReference>
<dbReference type="OrthoDB" id="2860882at2759"/>
<keyword evidence="2" id="KW-1185">Reference proteome</keyword>